<dbReference type="Proteomes" id="UP001219525">
    <property type="component" value="Unassembled WGS sequence"/>
</dbReference>
<sequence length="204" mass="22348">MRDGVELQKDQREVEPDGAHRNPTARQSAPHPAGEVEDARTRTAAEAEAAAQLVVDDKWMHDGTKRRALSDDGHRKHVAPLLRRGPARGISGRQEARKGKNVPVSPWNGSTGNVATSEILHSSAHAAPARQHWHLCQRSTTTYLKTPAVLPWKSSPMLSMMGLPSRSPFFTLAHELDRVQPGYAMGDGNAGSRFDTLWRKASAV</sequence>
<keyword evidence="3" id="KW-1185">Reference proteome</keyword>
<name>A0AAD6V505_9AGAR</name>
<reference evidence="2" key="1">
    <citation type="submission" date="2023-03" db="EMBL/GenBank/DDBJ databases">
        <title>Massive genome expansion in bonnet fungi (Mycena s.s.) driven by repeated elements and novel gene families across ecological guilds.</title>
        <authorList>
            <consortium name="Lawrence Berkeley National Laboratory"/>
            <person name="Harder C.B."/>
            <person name="Miyauchi S."/>
            <person name="Viragh M."/>
            <person name="Kuo A."/>
            <person name="Thoen E."/>
            <person name="Andreopoulos B."/>
            <person name="Lu D."/>
            <person name="Skrede I."/>
            <person name="Drula E."/>
            <person name="Henrissat B."/>
            <person name="Morin E."/>
            <person name="Kohler A."/>
            <person name="Barry K."/>
            <person name="LaButti K."/>
            <person name="Morin E."/>
            <person name="Salamov A."/>
            <person name="Lipzen A."/>
            <person name="Mereny Z."/>
            <person name="Hegedus B."/>
            <person name="Baldrian P."/>
            <person name="Stursova M."/>
            <person name="Weitz H."/>
            <person name="Taylor A."/>
            <person name="Grigoriev I.V."/>
            <person name="Nagy L.G."/>
            <person name="Martin F."/>
            <person name="Kauserud H."/>
        </authorList>
    </citation>
    <scope>NUCLEOTIDE SEQUENCE</scope>
    <source>
        <strain evidence="2">9144</strain>
    </source>
</reference>
<protein>
    <submittedName>
        <fullName evidence="2">Uncharacterized protein</fullName>
    </submittedName>
</protein>
<dbReference type="AlphaFoldDB" id="A0AAD6V505"/>
<accession>A0AAD6V505</accession>
<feature type="compositionally biased region" description="Basic and acidic residues" evidence="1">
    <location>
        <begin position="1"/>
        <end position="20"/>
    </location>
</feature>
<proteinExistence type="predicted"/>
<gene>
    <name evidence="2" type="ORF">GGX14DRAFT_399267</name>
</gene>
<organism evidence="2 3">
    <name type="scientific">Mycena pura</name>
    <dbReference type="NCBI Taxonomy" id="153505"/>
    <lineage>
        <taxon>Eukaryota</taxon>
        <taxon>Fungi</taxon>
        <taxon>Dikarya</taxon>
        <taxon>Basidiomycota</taxon>
        <taxon>Agaricomycotina</taxon>
        <taxon>Agaricomycetes</taxon>
        <taxon>Agaricomycetidae</taxon>
        <taxon>Agaricales</taxon>
        <taxon>Marasmiineae</taxon>
        <taxon>Mycenaceae</taxon>
        <taxon>Mycena</taxon>
    </lineage>
</organism>
<evidence type="ECO:0000256" key="1">
    <source>
        <dbReference type="SAM" id="MobiDB-lite"/>
    </source>
</evidence>
<comment type="caution">
    <text evidence="2">The sequence shown here is derived from an EMBL/GenBank/DDBJ whole genome shotgun (WGS) entry which is preliminary data.</text>
</comment>
<evidence type="ECO:0000313" key="3">
    <source>
        <dbReference type="Proteomes" id="UP001219525"/>
    </source>
</evidence>
<evidence type="ECO:0000313" key="2">
    <source>
        <dbReference type="EMBL" id="KAJ7202905.1"/>
    </source>
</evidence>
<dbReference type="EMBL" id="JARJCW010000053">
    <property type="protein sequence ID" value="KAJ7202905.1"/>
    <property type="molecule type" value="Genomic_DNA"/>
</dbReference>
<feature type="region of interest" description="Disordered" evidence="1">
    <location>
        <begin position="1"/>
        <end position="47"/>
    </location>
</feature>